<evidence type="ECO:0000256" key="3">
    <source>
        <dbReference type="ARBA" id="ARBA00012744"/>
    </source>
</evidence>
<evidence type="ECO:0000256" key="6">
    <source>
        <dbReference type="ARBA" id="ARBA00023295"/>
    </source>
</evidence>
<dbReference type="InterPro" id="IPR036962">
    <property type="entry name" value="Glyco_hydro_3_N_sf"/>
</dbReference>
<dbReference type="InterPro" id="IPR005084">
    <property type="entry name" value="CBM6"/>
</dbReference>
<comment type="catalytic activity">
    <reaction evidence="1">
        <text>Hydrolysis of terminal, non-reducing beta-D-glucosyl residues with release of beta-D-glucose.</text>
        <dbReference type="EC" id="3.2.1.21"/>
    </reaction>
</comment>
<keyword evidence="10" id="KW-1185">Reference proteome</keyword>
<dbReference type="Gene3D" id="3.40.50.1700">
    <property type="entry name" value="Glycoside hydrolase family 3 C-terminal domain"/>
    <property type="match status" value="1"/>
</dbReference>
<gene>
    <name evidence="9" type="ORF">Val02_91470</name>
</gene>
<evidence type="ECO:0000256" key="1">
    <source>
        <dbReference type="ARBA" id="ARBA00000448"/>
    </source>
</evidence>
<dbReference type="GO" id="GO:0008422">
    <property type="term" value="F:beta-glucosidase activity"/>
    <property type="evidence" value="ECO:0007669"/>
    <property type="project" value="UniProtKB-EC"/>
</dbReference>
<feature type="domain" description="CBM6" evidence="8">
    <location>
        <begin position="630"/>
        <end position="756"/>
    </location>
</feature>
<dbReference type="InterPro" id="IPR001764">
    <property type="entry name" value="Glyco_hydro_3_N"/>
</dbReference>
<comment type="similarity">
    <text evidence="2">Belongs to the glycosyl hydrolase 3 family.</text>
</comment>
<evidence type="ECO:0000313" key="9">
    <source>
        <dbReference type="EMBL" id="GIJ52261.1"/>
    </source>
</evidence>
<sequence>MSAMRRLTTAAVVAALCATVSTLVVQGDARAADPLYKDPSQPVEVRMNDLLGRMSLTEKLGQMTQAERKFISTAGMRDLRIGSVMAGGGEGPAPQSPQVWADLYDSFQRAALETPLGIPMMFGIDAVHGASHVRGATIFPHNVGLGATRDPGLVERIGRVTATEVAATGIDWTYSPCVCVARDDHWGRVYESFGETPENPSAMTSLITGLQGPSLNSSTSILATAKHYVGDGGTTGGDDQGNTAVSEAELRAVHLPPFRAAVQRNVASVMVSYSSWNGAKMHGHRYLLMDVLKGELGFQGFVTTDWDGIEKVDGQFGFTPEDVRTAVNAGIDSFMITEQYANFIGLLRAEVDAGRVPMSRIDDANRRILRKKFELGLFERPFADRGTSSTVGSREHRAIAREAVQKSQVVLKNSGALPLPQAPGKLFVAGKSADNIGLQSGGWTMTWQGGDGPITPGTTVLQGIRNTVAPGTTVTYNRNGDGIDASYRAAIAVIGEKPYAEYEGDREDDLRLDAEDRAVLARLKAAGLPVVTVILSGRPLDITAELPDLSALIAGWLPGTEGQGVADVLFGAVRPTGTLPVSWARNVGQQPINAGDGKSALFPYGFGLTYAPVIPLPDPPQPDSRWNARDTIRAEYFTGQQGTQLEQCTDAGCGKAVGYVSPGDHIDFDSVDFGGTSPNAVTLRIASGASSGNVEFRLDSPTGPVVATAPVSPTGGWESWVDLTVPVAGATGKHRLYLMFTGPGGDFVNVNWVRFA</sequence>
<dbReference type="Proteomes" id="UP000619260">
    <property type="component" value="Unassembled WGS sequence"/>
</dbReference>
<organism evidence="9 10">
    <name type="scientific">Virgisporangium aliadipatigenens</name>
    <dbReference type="NCBI Taxonomy" id="741659"/>
    <lineage>
        <taxon>Bacteria</taxon>
        <taxon>Bacillati</taxon>
        <taxon>Actinomycetota</taxon>
        <taxon>Actinomycetes</taxon>
        <taxon>Micromonosporales</taxon>
        <taxon>Micromonosporaceae</taxon>
        <taxon>Virgisporangium</taxon>
    </lineage>
</organism>
<dbReference type="PANTHER" id="PTHR30620">
    <property type="entry name" value="PERIPLASMIC BETA-GLUCOSIDASE-RELATED"/>
    <property type="match status" value="1"/>
</dbReference>
<dbReference type="EMBL" id="BOPF01000071">
    <property type="protein sequence ID" value="GIJ52261.1"/>
    <property type="molecule type" value="Genomic_DNA"/>
</dbReference>
<dbReference type="SUPFAM" id="SSF51445">
    <property type="entry name" value="(Trans)glycosidases"/>
    <property type="match status" value="1"/>
</dbReference>
<evidence type="ECO:0000256" key="5">
    <source>
        <dbReference type="ARBA" id="ARBA00022801"/>
    </source>
</evidence>
<dbReference type="Pfam" id="PF00933">
    <property type="entry name" value="Glyco_hydro_3"/>
    <property type="match status" value="1"/>
</dbReference>
<keyword evidence="6" id="KW-0326">Glycosidase</keyword>
<dbReference type="SUPFAM" id="SSF49785">
    <property type="entry name" value="Galactose-binding domain-like"/>
    <property type="match status" value="1"/>
</dbReference>
<proteinExistence type="inferred from homology"/>
<evidence type="ECO:0000256" key="7">
    <source>
        <dbReference type="SAM" id="SignalP"/>
    </source>
</evidence>
<dbReference type="InterPro" id="IPR051915">
    <property type="entry name" value="Cellulose_Degrad_GH3"/>
</dbReference>
<dbReference type="InterPro" id="IPR017853">
    <property type="entry name" value="GH"/>
</dbReference>
<dbReference type="Gene3D" id="3.20.20.300">
    <property type="entry name" value="Glycoside hydrolase, family 3, N-terminal domain"/>
    <property type="match status" value="1"/>
</dbReference>
<keyword evidence="4 7" id="KW-0732">Signal</keyword>
<dbReference type="InterPro" id="IPR002772">
    <property type="entry name" value="Glyco_hydro_3_C"/>
</dbReference>
<feature type="chain" id="PRO_5035246443" description="beta-glucosidase" evidence="7">
    <location>
        <begin position="32"/>
        <end position="756"/>
    </location>
</feature>
<name>A0A8J3YVD4_9ACTN</name>
<dbReference type="InterPro" id="IPR008979">
    <property type="entry name" value="Galactose-bd-like_sf"/>
</dbReference>
<comment type="caution">
    <text evidence="9">The sequence shown here is derived from an EMBL/GenBank/DDBJ whole genome shotgun (WGS) entry which is preliminary data.</text>
</comment>
<evidence type="ECO:0000256" key="2">
    <source>
        <dbReference type="ARBA" id="ARBA00005336"/>
    </source>
</evidence>
<evidence type="ECO:0000256" key="4">
    <source>
        <dbReference type="ARBA" id="ARBA00022729"/>
    </source>
</evidence>
<dbReference type="SUPFAM" id="SSF52279">
    <property type="entry name" value="Beta-D-glucan exohydrolase, C-terminal domain"/>
    <property type="match status" value="1"/>
</dbReference>
<evidence type="ECO:0000259" key="8">
    <source>
        <dbReference type="PROSITE" id="PS51175"/>
    </source>
</evidence>
<dbReference type="PROSITE" id="PS51175">
    <property type="entry name" value="CBM6"/>
    <property type="match status" value="1"/>
</dbReference>
<dbReference type="Gene3D" id="2.60.120.260">
    <property type="entry name" value="Galactose-binding domain-like"/>
    <property type="match status" value="1"/>
</dbReference>
<dbReference type="Pfam" id="PF03422">
    <property type="entry name" value="CBM_6"/>
    <property type="match status" value="1"/>
</dbReference>
<dbReference type="CDD" id="cd04084">
    <property type="entry name" value="CBM6_xylanase-like"/>
    <property type="match status" value="1"/>
</dbReference>
<dbReference type="GO" id="GO:0030246">
    <property type="term" value="F:carbohydrate binding"/>
    <property type="evidence" value="ECO:0007669"/>
    <property type="project" value="InterPro"/>
</dbReference>
<dbReference type="PRINTS" id="PR00133">
    <property type="entry name" value="GLHYDRLASE3"/>
</dbReference>
<dbReference type="InterPro" id="IPR006584">
    <property type="entry name" value="Cellulose-bd_IV"/>
</dbReference>
<dbReference type="AlphaFoldDB" id="A0A8J3YVD4"/>
<keyword evidence="5" id="KW-0378">Hydrolase</keyword>
<dbReference type="SMART" id="SM00606">
    <property type="entry name" value="CBD_IV"/>
    <property type="match status" value="1"/>
</dbReference>
<dbReference type="PANTHER" id="PTHR30620:SF16">
    <property type="entry name" value="LYSOSOMAL BETA GLUCOSIDASE"/>
    <property type="match status" value="1"/>
</dbReference>
<dbReference type="EC" id="3.2.1.21" evidence="3"/>
<feature type="signal peptide" evidence="7">
    <location>
        <begin position="1"/>
        <end position="31"/>
    </location>
</feature>
<dbReference type="InterPro" id="IPR036881">
    <property type="entry name" value="Glyco_hydro_3_C_sf"/>
</dbReference>
<reference evidence="9" key="1">
    <citation type="submission" date="2021-01" db="EMBL/GenBank/DDBJ databases">
        <title>Whole genome shotgun sequence of Virgisporangium aliadipatigenens NBRC 105644.</title>
        <authorList>
            <person name="Komaki H."/>
            <person name="Tamura T."/>
        </authorList>
    </citation>
    <scope>NUCLEOTIDE SEQUENCE</scope>
    <source>
        <strain evidence="9">NBRC 105644</strain>
    </source>
</reference>
<dbReference type="GO" id="GO:0009251">
    <property type="term" value="P:glucan catabolic process"/>
    <property type="evidence" value="ECO:0007669"/>
    <property type="project" value="TreeGrafter"/>
</dbReference>
<protein>
    <recommendedName>
        <fullName evidence="3">beta-glucosidase</fullName>
        <ecNumber evidence="3">3.2.1.21</ecNumber>
    </recommendedName>
</protein>
<accession>A0A8J3YVD4</accession>
<dbReference type="Pfam" id="PF01915">
    <property type="entry name" value="Glyco_hydro_3_C"/>
    <property type="match status" value="1"/>
</dbReference>
<evidence type="ECO:0000313" key="10">
    <source>
        <dbReference type="Proteomes" id="UP000619260"/>
    </source>
</evidence>